<dbReference type="Proteomes" id="UP000346198">
    <property type="component" value="Unassembled WGS sequence"/>
</dbReference>
<dbReference type="AlphaFoldDB" id="A0A6C2UCW3"/>
<evidence type="ECO:0000256" key="1">
    <source>
        <dbReference type="SAM" id="SignalP"/>
    </source>
</evidence>
<keyword evidence="1" id="KW-0732">Signal</keyword>
<feature type="signal peptide" evidence="1">
    <location>
        <begin position="1"/>
        <end position="17"/>
    </location>
</feature>
<accession>A0A6C2UCW3</accession>
<protein>
    <recommendedName>
        <fullName evidence="2">Fibronectin type-III domain-containing protein</fullName>
    </recommendedName>
</protein>
<name>A0A6C2UCW3_9BACT</name>
<evidence type="ECO:0000313" key="3">
    <source>
        <dbReference type="EMBL" id="VGO18032.1"/>
    </source>
</evidence>
<evidence type="ECO:0000313" key="4">
    <source>
        <dbReference type="Proteomes" id="UP000346198"/>
    </source>
</evidence>
<dbReference type="SUPFAM" id="SSF49265">
    <property type="entry name" value="Fibronectin type III"/>
    <property type="match status" value="2"/>
</dbReference>
<organism evidence="3 4">
    <name type="scientific">Pontiella sulfatireligans</name>
    <dbReference type="NCBI Taxonomy" id="2750658"/>
    <lineage>
        <taxon>Bacteria</taxon>
        <taxon>Pseudomonadati</taxon>
        <taxon>Kiritimatiellota</taxon>
        <taxon>Kiritimatiellia</taxon>
        <taxon>Kiritimatiellales</taxon>
        <taxon>Pontiellaceae</taxon>
        <taxon>Pontiella</taxon>
    </lineage>
</organism>
<reference evidence="3 4" key="1">
    <citation type="submission" date="2019-04" db="EMBL/GenBank/DDBJ databases">
        <authorList>
            <person name="Van Vliet M D."/>
        </authorList>
    </citation>
    <scope>NUCLEOTIDE SEQUENCE [LARGE SCALE GENOMIC DNA]</scope>
    <source>
        <strain evidence="3 4">F21</strain>
    </source>
</reference>
<sequence length="1134" mass="120034">MKRTVGMLMLVVGMVSASLGVSVIDADFTSPDYSDGDLAGQQSWAEMQLSWPKAFSVDAAAGVAATAPYAGSFNPTNGNHVYLNSSLGNAAADEWDGTVDFKLSTTPMAGVTNNDENVANIGNVHSVYDIGLTRSDTTNYLNTTQGEDIALVVRVENPGGLVVQFSGNNVIADSFSMDDAGWDPENSNAAGADFETDTIRMTWNLRKTTIDQTYKGTAVLSNLTTAAVSTFSLADADNFTTKSNLYASASVFLAMGHNASADRNGTDISPNESLVDIAIESLIVDQSSGVAAVLTAPALTAEGSDQTVELSWKGDPEATGYTVKRSSVEGGPYSTTVGTTNGTGMVDTAGLVNGQLYYYIVTASRAGSADVDSNEAIGEPNTAVTGTILDDVHFTTTEGFANNIDLAGQQGWRAAANTGPQAFMVTDADGAGYADTEPYEASFKPSLSDGDAFGNYVYLNKLMSNNVGDEWTGSTTLQLKIDPLPGQWVTNIVEGVTNIAETATIVAHQSPYAWGLTTEVDKDNALRDQAGESHDALMLIRLNSEGQIYVNFGGNFLANQQMVALTPAQAGWDPSWAVTTNAAPDFETDPMTIDWKFRKTLDAGVYYGEASVTIGGTTYANAVSGYYLSNTMEDLYPAELARFSMGHYRRAGEGGTIINVAIDALSLTKADSQPPQLAAPGTVSGEGSDTTAIISWFAGTEVSSYSVYRAYDNDGAYTQLTNGLTELTYTDTDGLVNGTTYFYKVASDYGIYGEVLSDWVPVRPLGRGAAAQWGPSGAIVTTSVNPTFAETQVPTAGGTIEFRIGNGVDGTMWTDGVGTYNMNVVPSLWGISQLFQLPGSSINPYNWQMRNSAPFDYVRLRTKDQTDAAVEVHSVLIWTETGGGVNLTGQSASFDLSLQGIALGGPVHAALRNGASDWYVSQSGITSAGPLEIPDVGSELWAPLVAATSTSTNMMTVIGASFAAAPAFNDVQAVGFFHDNGRNTHVDSFRLVVGEQPTTMQLWTDSQGIYNADAAADADPDMDGVDNIYEWGLFGDPADPASKGQAPQYAGVDATGTNILFVTPRKMNEPKPVYTVMETPYLLYGAAWTNNSGTYVETGIGPNLGGSFGEYKWVTNAIPTDIDVKFIGLNVQEP</sequence>
<dbReference type="EMBL" id="CAAHFH010000001">
    <property type="protein sequence ID" value="VGO18032.1"/>
    <property type="molecule type" value="Genomic_DNA"/>
</dbReference>
<dbReference type="CDD" id="cd00063">
    <property type="entry name" value="FN3"/>
    <property type="match status" value="1"/>
</dbReference>
<dbReference type="PROSITE" id="PS50853">
    <property type="entry name" value="FN3"/>
    <property type="match status" value="1"/>
</dbReference>
<proteinExistence type="predicted"/>
<evidence type="ECO:0000259" key="2">
    <source>
        <dbReference type="PROSITE" id="PS50853"/>
    </source>
</evidence>
<dbReference type="InterPro" id="IPR013783">
    <property type="entry name" value="Ig-like_fold"/>
</dbReference>
<dbReference type="Gene3D" id="2.60.40.10">
    <property type="entry name" value="Immunoglobulins"/>
    <property type="match status" value="2"/>
</dbReference>
<dbReference type="InterPro" id="IPR003961">
    <property type="entry name" value="FN3_dom"/>
</dbReference>
<keyword evidence="4" id="KW-1185">Reference proteome</keyword>
<dbReference type="InterPro" id="IPR036116">
    <property type="entry name" value="FN3_sf"/>
</dbReference>
<gene>
    <name evidence="3" type="ORF">SCARR_00082</name>
</gene>
<feature type="domain" description="Fibronectin type-III" evidence="2">
    <location>
        <begin position="293"/>
        <end position="391"/>
    </location>
</feature>
<feature type="chain" id="PRO_5025602707" description="Fibronectin type-III domain-containing protein" evidence="1">
    <location>
        <begin position="18"/>
        <end position="1134"/>
    </location>
</feature>
<dbReference type="RefSeq" id="WP_136059571.1">
    <property type="nucleotide sequence ID" value="NZ_CAAHFH010000001.1"/>
</dbReference>